<dbReference type="GO" id="GO:0030246">
    <property type="term" value="F:carbohydrate binding"/>
    <property type="evidence" value="ECO:0007669"/>
    <property type="project" value="UniProtKB-KW"/>
</dbReference>
<dbReference type="Proteomes" id="UP000327013">
    <property type="component" value="Chromosome 8"/>
</dbReference>
<dbReference type="SUPFAM" id="SSF49899">
    <property type="entry name" value="Concanavalin A-like lectins/glucanases"/>
    <property type="match status" value="1"/>
</dbReference>
<evidence type="ECO:0000256" key="3">
    <source>
        <dbReference type="SAM" id="Phobius"/>
    </source>
</evidence>
<dbReference type="EMBL" id="CM017328">
    <property type="protein sequence ID" value="KAE8125988.1"/>
    <property type="molecule type" value="Genomic_DNA"/>
</dbReference>
<evidence type="ECO:0000313" key="5">
    <source>
        <dbReference type="EMBL" id="KAE8125988.1"/>
    </source>
</evidence>
<sequence>MTNPGDEGLAFILAADPTLLKGSDGQWLGIVNASTNEFSQAVAVEFDTSQRLQSYLEDLEDFHAMIHGRGSSMMAKILLSVNGTGEYMPMIFRRLNLSNHLPEMVYVGFSTSISNYMELNCVKSWEFDVEDIDEGLELLWVWITVPAVLIVIISGIVFYYFWERKHREQPEDAYPRIEDQIRGSSMAPRKFKLRELRSIFTSDFVGWGGDDAGGWG</sequence>
<proteinExistence type="inferred from homology"/>
<dbReference type="PANTHER" id="PTHR32401">
    <property type="entry name" value="CONCANAVALIN A-LIKE LECTIN FAMILY PROTEIN"/>
    <property type="match status" value="1"/>
</dbReference>
<dbReference type="InterPro" id="IPR013320">
    <property type="entry name" value="ConA-like_dom_sf"/>
</dbReference>
<keyword evidence="3" id="KW-0472">Membrane</keyword>
<feature type="domain" description="Legume lectin" evidence="4">
    <location>
        <begin position="5"/>
        <end position="63"/>
    </location>
</feature>
<keyword evidence="6" id="KW-1185">Reference proteome</keyword>
<comment type="similarity">
    <text evidence="1">Belongs to the leguminous lectin family.</text>
</comment>
<organism evidence="5 6">
    <name type="scientific">Carpinus fangiana</name>
    <dbReference type="NCBI Taxonomy" id="176857"/>
    <lineage>
        <taxon>Eukaryota</taxon>
        <taxon>Viridiplantae</taxon>
        <taxon>Streptophyta</taxon>
        <taxon>Embryophyta</taxon>
        <taxon>Tracheophyta</taxon>
        <taxon>Spermatophyta</taxon>
        <taxon>Magnoliopsida</taxon>
        <taxon>eudicotyledons</taxon>
        <taxon>Gunneridae</taxon>
        <taxon>Pentapetalae</taxon>
        <taxon>rosids</taxon>
        <taxon>fabids</taxon>
        <taxon>Fagales</taxon>
        <taxon>Betulaceae</taxon>
        <taxon>Carpinus</taxon>
    </lineage>
</organism>
<gene>
    <name evidence="5" type="ORF">FH972_020746</name>
</gene>
<name>A0A5N6RU74_9ROSI</name>
<dbReference type="Pfam" id="PF00139">
    <property type="entry name" value="Lectin_legB"/>
    <property type="match status" value="1"/>
</dbReference>
<dbReference type="AlphaFoldDB" id="A0A5N6RU74"/>
<evidence type="ECO:0000256" key="2">
    <source>
        <dbReference type="ARBA" id="ARBA00022734"/>
    </source>
</evidence>
<accession>A0A5N6RU74</accession>
<dbReference type="Gene3D" id="2.60.120.200">
    <property type="match status" value="2"/>
</dbReference>
<dbReference type="InterPro" id="IPR050258">
    <property type="entry name" value="Leguminous_Lectin"/>
</dbReference>
<dbReference type="InterPro" id="IPR001220">
    <property type="entry name" value="Legume_lectin_dom"/>
</dbReference>
<protein>
    <recommendedName>
        <fullName evidence="4">Legume lectin domain-containing protein</fullName>
    </recommendedName>
</protein>
<dbReference type="OrthoDB" id="1913956at2759"/>
<keyword evidence="2" id="KW-0430">Lectin</keyword>
<dbReference type="PANTHER" id="PTHR32401:SF53">
    <property type="entry name" value="LEGUME LECTIN DOMAIN-CONTAINING PROTEIN"/>
    <property type="match status" value="1"/>
</dbReference>
<reference evidence="5 6" key="1">
    <citation type="submission" date="2019-06" db="EMBL/GenBank/DDBJ databases">
        <title>A chromosomal-level reference genome of Carpinus fangiana (Coryloideae, Betulaceae).</title>
        <authorList>
            <person name="Yang X."/>
            <person name="Wang Z."/>
            <person name="Zhang L."/>
            <person name="Hao G."/>
            <person name="Liu J."/>
            <person name="Yang Y."/>
        </authorList>
    </citation>
    <scope>NUCLEOTIDE SEQUENCE [LARGE SCALE GENOMIC DNA]</scope>
    <source>
        <strain evidence="5">Cfa_2016G</strain>
        <tissue evidence="5">Leaf</tissue>
    </source>
</reference>
<dbReference type="PROSITE" id="PS00307">
    <property type="entry name" value="LECTIN_LEGUME_BETA"/>
    <property type="match status" value="1"/>
</dbReference>
<feature type="transmembrane region" description="Helical" evidence="3">
    <location>
        <begin position="139"/>
        <end position="162"/>
    </location>
</feature>
<dbReference type="InterPro" id="IPR019825">
    <property type="entry name" value="Lectin_legB_Mn/Ca_BS"/>
</dbReference>
<keyword evidence="3" id="KW-0812">Transmembrane</keyword>
<evidence type="ECO:0000259" key="4">
    <source>
        <dbReference type="Pfam" id="PF00139"/>
    </source>
</evidence>
<evidence type="ECO:0000256" key="1">
    <source>
        <dbReference type="ARBA" id="ARBA00007606"/>
    </source>
</evidence>
<keyword evidence="3" id="KW-1133">Transmembrane helix</keyword>
<evidence type="ECO:0000313" key="6">
    <source>
        <dbReference type="Proteomes" id="UP000327013"/>
    </source>
</evidence>